<dbReference type="Proteomes" id="UP001165064">
    <property type="component" value="Unassembled WGS sequence"/>
</dbReference>
<proteinExistence type="predicted"/>
<gene>
    <name evidence="1" type="ORF">Amon02_001304200</name>
</gene>
<comment type="caution">
    <text evidence="1">The sequence shown here is derived from an EMBL/GenBank/DDBJ whole genome shotgun (WGS) entry which is preliminary data.</text>
</comment>
<reference evidence="1" key="1">
    <citation type="submission" date="2023-04" db="EMBL/GenBank/DDBJ databases">
        <title>Ambrosiozyma monospora NBRC 10751.</title>
        <authorList>
            <person name="Ichikawa N."/>
            <person name="Sato H."/>
            <person name="Tonouchi N."/>
        </authorList>
    </citation>
    <scope>NUCLEOTIDE SEQUENCE</scope>
    <source>
        <strain evidence="1">NBRC 10751</strain>
    </source>
</reference>
<protein>
    <submittedName>
        <fullName evidence="1">Unnamed protein product</fullName>
    </submittedName>
</protein>
<evidence type="ECO:0000313" key="1">
    <source>
        <dbReference type="EMBL" id="GMF07787.1"/>
    </source>
</evidence>
<evidence type="ECO:0000313" key="2">
    <source>
        <dbReference type="Proteomes" id="UP001165064"/>
    </source>
</evidence>
<dbReference type="EMBL" id="BSXS01016462">
    <property type="protein sequence ID" value="GMF07787.1"/>
    <property type="molecule type" value="Genomic_DNA"/>
</dbReference>
<name>A0ACB5UCR7_AMBMO</name>
<keyword evidence="2" id="KW-1185">Reference proteome</keyword>
<accession>A0ACB5UCR7</accession>
<sequence length="139" mass="15357">MQNSRKVSGNFQKTERSNLQPNPNASKRYSSLMRQKPNYGAISTAANARSTSSSTATHRMNNASHQQADPTYKQLQVPTLEKGPLNDSDYVDPKANKLDTMGGVTLPTILNVLSILMFLRFGFIIGQMGILVLLQQMVL</sequence>
<organism evidence="1 2">
    <name type="scientific">Ambrosiozyma monospora</name>
    <name type="common">Yeast</name>
    <name type="synonym">Endomycopsis monosporus</name>
    <dbReference type="NCBI Taxonomy" id="43982"/>
    <lineage>
        <taxon>Eukaryota</taxon>
        <taxon>Fungi</taxon>
        <taxon>Dikarya</taxon>
        <taxon>Ascomycota</taxon>
        <taxon>Saccharomycotina</taxon>
        <taxon>Pichiomycetes</taxon>
        <taxon>Pichiales</taxon>
        <taxon>Pichiaceae</taxon>
        <taxon>Ambrosiozyma</taxon>
    </lineage>
</organism>